<organism evidence="1 2">
    <name type="scientific">Armillaria tabescens</name>
    <name type="common">Ringless honey mushroom</name>
    <name type="synonym">Agaricus tabescens</name>
    <dbReference type="NCBI Taxonomy" id="1929756"/>
    <lineage>
        <taxon>Eukaryota</taxon>
        <taxon>Fungi</taxon>
        <taxon>Dikarya</taxon>
        <taxon>Basidiomycota</taxon>
        <taxon>Agaricomycotina</taxon>
        <taxon>Agaricomycetes</taxon>
        <taxon>Agaricomycetidae</taxon>
        <taxon>Agaricales</taxon>
        <taxon>Marasmiineae</taxon>
        <taxon>Physalacriaceae</taxon>
        <taxon>Desarmillaria</taxon>
    </lineage>
</organism>
<accession>A0AA39J9W8</accession>
<dbReference type="EMBL" id="JAUEPS010000103">
    <property type="protein sequence ID" value="KAK0437906.1"/>
    <property type="molecule type" value="Genomic_DNA"/>
</dbReference>
<protein>
    <submittedName>
        <fullName evidence="1">Uncharacterized protein</fullName>
    </submittedName>
</protein>
<sequence>MFRDIVMTNPEKIKHYHDICLASPIIPAAARSVSFMTLNIPAIQSPLIPSILWLTTSIDTIQFVNVHWDKLPQEVLDIVSSYALTKILLNNVVIPSALPFFSFFRRCTTRVPVDLHISGMLRLESAAEEQAADGASPDKPIAVRSLIIRCPDPARKALRAILLFPSSPFNLRILTNTVFTMIGYDIGTDRNAVLLRDIISSSNMSRSMRSRFIMQEPPSFMLHDPSTIQRLSFAITGSPLQVLAFRPSSILRWWIDGLLRSKCYCLEQLNVLTSLLLDVWIVDDEALDAWAHLDEELSSPSYEVKVMCIGIGHQGLLDDPVRYAEVVNTLTKCMPGLVKKDALKLICDPEPSPRKPEAGAA</sequence>
<dbReference type="AlphaFoldDB" id="A0AA39J9W8"/>
<dbReference type="RefSeq" id="XP_060322727.1">
    <property type="nucleotide sequence ID" value="XM_060474823.1"/>
</dbReference>
<name>A0AA39J9W8_ARMTA</name>
<keyword evidence="2" id="KW-1185">Reference proteome</keyword>
<gene>
    <name evidence="1" type="ORF">EV420DRAFT_1586876</name>
</gene>
<reference evidence="1" key="1">
    <citation type="submission" date="2023-06" db="EMBL/GenBank/DDBJ databases">
        <authorList>
            <consortium name="Lawrence Berkeley National Laboratory"/>
            <person name="Ahrendt S."/>
            <person name="Sahu N."/>
            <person name="Indic B."/>
            <person name="Wong-Bajracharya J."/>
            <person name="Merenyi Z."/>
            <person name="Ke H.-M."/>
            <person name="Monk M."/>
            <person name="Kocsube S."/>
            <person name="Drula E."/>
            <person name="Lipzen A."/>
            <person name="Balint B."/>
            <person name="Henrissat B."/>
            <person name="Andreopoulos B."/>
            <person name="Martin F.M."/>
            <person name="Harder C.B."/>
            <person name="Rigling D."/>
            <person name="Ford K.L."/>
            <person name="Foster G.D."/>
            <person name="Pangilinan J."/>
            <person name="Papanicolaou A."/>
            <person name="Barry K."/>
            <person name="LaButti K."/>
            <person name="Viragh M."/>
            <person name="Koriabine M."/>
            <person name="Yan M."/>
            <person name="Riley R."/>
            <person name="Champramary S."/>
            <person name="Plett K.L."/>
            <person name="Tsai I.J."/>
            <person name="Slot J."/>
            <person name="Sipos G."/>
            <person name="Plett J."/>
            <person name="Nagy L.G."/>
            <person name="Grigoriev I.V."/>
        </authorList>
    </citation>
    <scope>NUCLEOTIDE SEQUENCE</scope>
    <source>
        <strain evidence="1">CCBAS 213</strain>
    </source>
</reference>
<proteinExistence type="predicted"/>
<dbReference type="GeneID" id="85358371"/>
<comment type="caution">
    <text evidence="1">The sequence shown here is derived from an EMBL/GenBank/DDBJ whole genome shotgun (WGS) entry which is preliminary data.</text>
</comment>
<evidence type="ECO:0000313" key="1">
    <source>
        <dbReference type="EMBL" id="KAK0437906.1"/>
    </source>
</evidence>
<evidence type="ECO:0000313" key="2">
    <source>
        <dbReference type="Proteomes" id="UP001175211"/>
    </source>
</evidence>
<dbReference type="Proteomes" id="UP001175211">
    <property type="component" value="Unassembled WGS sequence"/>
</dbReference>